<organism evidence="1 2">
    <name type="scientific">Candidatus Dormiibacter inghamiae</name>
    <dbReference type="NCBI Taxonomy" id="3127013"/>
    <lineage>
        <taxon>Bacteria</taxon>
        <taxon>Bacillati</taxon>
        <taxon>Candidatus Dormiibacterota</taxon>
        <taxon>Candidatus Dormibacteria</taxon>
        <taxon>Candidatus Dormibacterales</taxon>
        <taxon>Candidatus Dormibacteraceae</taxon>
        <taxon>Candidatus Dormiibacter</taxon>
    </lineage>
</organism>
<name>A0A934NCD3_9BACT</name>
<sequence length="157" mass="17182">MLLGLIGRSTADLDVVAIIEHGRYLKATTLPTDLQEVVRATSAVMGIRPDWINPGPTSLLDLGLPEGFAERTIERVYGTLVMHLAGRNDQVFLKLYAAADQGSHSKHFEDLLALEASEEELLGGARWTLTHDPSPGFRQELIRALVALGVENAELRI</sequence>
<gene>
    <name evidence="1" type="ORF">JF888_01185</name>
</gene>
<dbReference type="AlphaFoldDB" id="A0A934NCD3"/>
<accession>A0A934NCD3</accession>
<dbReference type="Proteomes" id="UP000620075">
    <property type="component" value="Unassembled WGS sequence"/>
</dbReference>
<reference evidence="1 2" key="1">
    <citation type="submission" date="2020-10" db="EMBL/GenBank/DDBJ databases">
        <title>Ca. Dormibacterota MAGs.</title>
        <authorList>
            <person name="Montgomery K."/>
        </authorList>
    </citation>
    <scope>NUCLEOTIDE SEQUENCE [LARGE SCALE GENOMIC DNA]</scope>
    <source>
        <strain evidence="1">SC8811_S16_3</strain>
    </source>
</reference>
<comment type="caution">
    <text evidence="1">The sequence shown here is derived from an EMBL/GenBank/DDBJ whole genome shotgun (WGS) entry which is preliminary data.</text>
</comment>
<protein>
    <submittedName>
        <fullName evidence="1">Uncharacterized protein</fullName>
    </submittedName>
</protein>
<proteinExistence type="predicted"/>
<evidence type="ECO:0000313" key="2">
    <source>
        <dbReference type="Proteomes" id="UP000620075"/>
    </source>
</evidence>
<dbReference type="EMBL" id="JAEKNQ010000008">
    <property type="protein sequence ID" value="MBJ7601804.1"/>
    <property type="molecule type" value="Genomic_DNA"/>
</dbReference>
<evidence type="ECO:0000313" key="1">
    <source>
        <dbReference type="EMBL" id="MBJ7601804.1"/>
    </source>
</evidence>